<dbReference type="InterPro" id="IPR015500">
    <property type="entry name" value="Peptidase_S8_subtilisin-rel"/>
</dbReference>
<keyword evidence="2 7" id="KW-0645">Protease</keyword>
<dbReference type="GO" id="GO:0004252">
    <property type="term" value="F:serine-type endopeptidase activity"/>
    <property type="evidence" value="ECO:0007669"/>
    <property type="project" value="UniProtKB-UniRule"/>
</dbReference>
<keyword evidence="4 7" id="KW-0378">Hydrolase</keyword>
<dbReference type="CDD" id="cd07489">
    <property type="entry name" value="Peptidases_S8_5"/>
    <property type="match status" value="1"/>
</dbReference>
<dbReference type="PRINTS" id="PR00723">
    <property type="entry name" value="SUBTILISIN"/>
</dbReference>
<dbReference type="GO" id="GO:0006508">
    <property type="term" value="P:proteolysis"/>
    <property type="evidence" value="ECO:0007669"/>
    <property type="project" value="UniProtKB-KW"/>
</dbReference>
<dbReference type="STRING" id="1890683.A0A427XTR1"/>
<dbReference type="OrthoDB" id="206201at2759"/>
<dbReference type="PANTHER" id="PTHR43806:SF66">
    <property type="entry name" value="SERIN ENDOPEPTIDASE"/>
    <property type="match status" value="1"/>
</dbReference>
<dbReference type="PROSITE" id="PS00137">
    <property type="entry name" value="SUBTILASE_HIS"/>
    <property type="match status" value="1"/>
</dbReference>
<feature type="chain" id="PRO_5019538605" description="Peptidase S8/S53 domain-containing protein" evidence="9">
    <location>
        <begin position="19"/>
        <end position="1001"/>
    </location>
</feature>
<feature type="domain" description="Peptidase S8/S53" evidence="10">
    <location>
        <begin position="207"/>
        <end position="600"/>
    </location>
</feature>
<dbReference type="Pfam" id="PF06280">
    <property type="entry name" value="fn3_5"/>
    <property type="match status" value="1"/>
</dbReference>
<evidence type="ECO:0000256" key="4">
    <source>
        <dbReference type="ARBA" id="ARBA00022801"/>
    </source>
</evidence>
<feature type="active site" description="Charge relay system" evidence="6 7">
    <location>
        <position position="216"/>
    </location>
</feature>
<name>A0A427XTR1_9TREE</name>
<dbReference type="InterPro" id="IPR022398">
    <property type="entry name" value="Peptidase_S8_His-AS"/>
</dbReference>
<evidence type="ECO:0000259" key="10">
    <source>
        <dbReference type="Pfam" id="PF00082"/>
    </source>
</evidence>
<evidence type="ECO:0000313" key="12">
    <source>
        <dbReference type="EMBL" id="RSH82230.1"/>
    </source>
</evidence>
<dbReference type="GO" id="GO:0016020">
    <property type="term" value="C:membrane"/>
    <property type="evidence" value="ECO:0007669"/>
    <property type="project" value="InterPro"/>
</dbReference>
<dbReference type="InterPro" id="IPR034187">
    <property type="entry name" value="Peptidases_S8_5"/>
</dbReference>
<dbReference type="GO" id="GO:0005615">
    <property type="term" value="C:extracellular space"/>
    <property type="evidence" value="ECO:0007669"/>
    <property type="project" value="TreeGrafter"/>
</dbReference>
<dbReference type="InterPro" id="IPR036852">
    <property type="entry name" value="Peptidase_S8/S53_dom_sf"/>
</dbReference>
<dbReference type="EMBL" id="RSCD01000027">
    <property type="protein sequence ID" value="RSH82230.1"/>
    <property type="molecule type" value="Genomic_DNA"/>
</dbReference>
<evidence type="ECO:0000313" key="13">
    <source>
        <dbReference type="Proteomes" id="UP000279259"/>
    </source>
</evidence>
<feature type="domain" description="C5a peptidase/Subtilisin-like protease SBT2-like Fn3-like" evidence="11">
    <location>
        <begin position="642"/>
        <end position="758"/>
    </location>
</feature>
<dbReference type="Pfam" id="PF00082">
    <property type="entry name" value="Peptidase_S8"/>
    <property type="match status" value="1"/>
</dbReference>
<reference evidence="12 13" key="1">
    <citation type="submission" date="2018-11" db="EMBL/GenBank/DDBJ databases">
        <title>Genome sequence of Saitozyma podzolica DSM 27192.</title>
        <authorList>
            <person name="Aliyu H."/>
            <person name="Gorte O."/>
            <person name="Ochsenreither K."/>
        </authorList>
    </citation>
    <scope>NUCLEOTIDE SEQUENCE [LARGE SCALE GENOMIC DNA]</scope>
    <source>
        <strain evidence="12 13">DSM 27192</strain>
    </source>
</reference>
<dbReference type="PROSITE" id="PS51892">
    <property type="entry name" value="SUBTILASE"/>
    <property type="match status" value="1"/>
</dbReference>
<accession>A0A427XTR1</accession>
<keyword evidence="5 7" id="KW-0720">Serine protease</keyword>
<evidence type="ECO:0000256" key="9">
    <source>
        <dbReference type="SAM" id="SignalP"/>
    </source>
</evidence>
<feature type="active site" description="Charge relay system" evidence="6 7">
    <location>
        <position position="266"/>
    </location>
</feature>
<sequence length="1001" mass="105373">MVLLRTLIALAAVPFALAGLKTVAPNRYIVEFDTTAHLQASGLGKRYASPHEYVYSQLEERGASFSIDLSFDSSIFTGASVTVSSDADLLAIANATGVLSIVPVNILTVPDVLIDVVSEWTQSIAFNGWPSHSGSGSGSSYPNATTSAQVTTTTSCTGSGNKKTCTTKTVTTPGTTQTSAAASYPTTGFSTLPLIGADKVHAAGNKGKGVKIGIIDGGVDYTRTPLGGCFGPGCKVAGGYDFVGDYYNGSNSPQPDSDPLDQCYTHGTSVAGVIGANDNELNVTGVAPEASIYMYRVYSCYGITSDDIIVQAMIRAYTDGVDVVNLSIGESDGWTEGMLSTMASRLVSAGITVAVAAGNDGAVGSFYAYAPASGRGVVSTGFTNSTILPAWNASVSTGYGPIGYYSVRPYPTVTLPIYTYPEGSDPCNPPSVDLSSYLTIIREGDCPVYNISYNAFMMGSRALFLAQSVDGEPQYSNFYPLNVAEISKEDGDYLLGLLSAGTAANVSFSFNPAPRYNSFSGGVLAYGSEIGPTNDMYMSTQVSAPGTDIISVVPARYGNWTAVQGSSFSAPMAAGAAALYLAANPGSSPQKVREALEFSSTGVPLTTTDGSFKTLAATGAGVFNIYNALNAGVTVSPTELLLNDTSNFNGNQWIQVTNTGKSFATFKLSHVPAGTMITFNSQYNQSYSQNNANPNIQQVTNAATVKFSQSTVILWPGASTWVLAQFTAPSGLDATTFPVYSGWIKITGGAQTVQVPYLGVAASLKNHAVLDGTSLYMGYNLPRTIGNDGSTPQVGTVSYSYVGNDYPWVFWRFVGGTRYMTLDLVSANASLGFAPNYNWRRSDEGSDISARSGSGPASEELDERAGAEGTGPLELKSRSDMDTLFSTTKKRDLLGLGALWCTLTNNKGIGCSTTSTNTYSKVPIIGNIFELDYVPRNTFHLDNDYYPYSLDPPTFSNGSVIPNGTYKFLIRALKVGGDITNEADYDTWLAGEAFTIAIAGN</sequence>
<dbReference type="PANTHER" id="PTHR43806">
    <property type="entry name" value="PEPTIDASE S8"/>
    <property type="match status" value="1"/>
</dbReference>
<feature type="region of interest" description="Disordered" evidence="8">
    <location>
        <begin position="844"/>
        <end position="876"/>
    </location>
</feature>
<evidence type="ECO:0000256" key="3">
    <source>
        <dbReference type="ARBA" id="ARBA00022729"/>
    </source>
</evidence>
<dbReference type="SUPFAM" id="SSF52743">
    <property type="entry name" value="Subtilisin-like"/>
    <property type="match status" value="1"/>
</dbReference>
<feature type="active site" description="Charge relay system" evidence="6 7">
    <location>
        <position position="567"/>
    </location>
</feature>
<evidence type="ECO:0000256" key="7">
    <source>
        <dbReference type="PROSITE-ProRule" id="PRU01240"/>
    </source>
</evidence>
<comment type="caution">
    <text evidence="12">The sequence shown here is derived from an EMBL/GenBank/DDBJ whole genome shotgun (WGS) entry which is preliminary data.</text>
</comment>
<keyword evidence="3 9" id="KW-0732">Signal</keyword>
<dbReference type="AlphaFoldDB" id="A0A427XTR1"/>
<evidence type="ECO:0000256" key="6">
    <source>
        <dbReference type="PIRSR" id="PIRSR615500-1"/>
    </source>
</evidence>
<comment type="similarity">
    <text evidence="1 7">Belongs to the peptidase S8 family.</text>
</comment>
<dbReference type="InterPro" id="IPR050131">
    <property type="entry name" value="Peptidase_S8_subtilisin-like"/>
</dbReference>
<evidence type="ECO:0000256" key="8">
    <source>
        <dbReference type="SAM" id="MobiDB-lite"/>
    </source>
</evidence>
<protein>
    <recommendedName>
        <fullName evidence="14">Peptidase S8/S53 domain-containing protein</fullName>
    </recommendedName>
</protein>
<evidence type="ECO:0000256" key="5">
    <source>
        <dbReference type="ARBA" id="ARBA00022825"/>
    </source>
</evidence>
<evidence type="ECO:0000256" key="2">
    <source>
        <dbReference type="ARBA" id="ARBA00022670"/>
    </source>
</evidence>
<dbReference type="InterPro" id="IPR000209">
    <property type="entry name" value="Peptidase_S8/S53_dom"/>
</dbReference>
<dbReference type="Proteomes" id="UP000279259">
    <property type="component" value="Unassembled WGS sequence"/>
</dbReference>
<feature type="signal peptide" evidence="9">
    <location>
        <begin position="1"/>
        <end position="18"/>
    </location>
</feature>
<dbReference type="Gene3D" id="3.40.50.200">
    <property type="entry name" value="Peptidase S8/S53 domain"/>
    <property type="match status" value="2"/>
</dbReference>
<proteinExistence type="inferred from homology"/>
<feature type="region of interest" description="Disordered" evidence="8">
    <location>
        <begin position="151"/>
        <end position="182"/>
    </location>
</feature>
<keyword evidence="13" id="KW-1185">Reference proteome</keyword>
<evidence type="ECO:0000259" key="11">
    <source>
        <dbReference type="Pfam" id="PF06280"/>
    </source>
</evidence>
<dbReference type="InterPro" id="IPR010435">
    <property type="entry name" value="C5a/SBT2-like_Fn3"/>
</dbReference>
<gene>
    <name evidence="12" type="ORF">EHS25_005940</name>
</gene>
<organism evidence="12 13">
    <name type="scientific">Saitozyma podzolica</name>
    <dbReference type="NCBI Taxonomy" id="1890683"/>
    <lineage>
        <taxon>Eukaryota</taxon>
        <taxon>Fungi</taxon>
        <taxon>Dikarya</taxon>
        <taxon>Basidiomycota</taxon>
        <taxon>Agaricomycotina</taxon>
        <taxon>Tremellomycetes</taxon>
        <taxon>Tremellales</taxon>
        <taxon>Trimorphomycetaceae</taxon>
        <taxon>Saitozyma</taxon>
    </lineage>
</organism>
<feature type="compositionally biased region" description="Low complexity" evidence="8">
    <location>
        <begin position="151"/>
        <end position="178"/>
    </location>
</feature>
<evidence type="ECO:0000256" key="1">
    <source>
        <dbReference type="ARBA" id="ARBA00011073"/>
    </source>
</evidence>
<evidence type="ECO:0008006" key="14">
    <source>
        <dbReference type="Google" id="ProtNLM"/>
    </source>
</evidence>